<evidence type="ECO:0000313" key="3">
    <source>
        <dbReference type="Proteomes" id="UP000255534"/>
    </source>
</evidence>
<dbReference type="EMBL" id="UGXK01000001">
    <property type="protein sequence ID" value="SUG69592.1"/>
    <property type="molecule type" value="Genomic_DNA"/>
</dbReference>
<protein>
    <submittedName>
        <fullName evidence="2">Uncharacterized protein</fullName>
    </submittedName>
</protein>
<gene>
    <name evidence="2" type="ORF">NCTC129_00818</name>
    <name evidence="1" type="ORF">NCTC5798_00667</name>
</gene>
<organism evidence="2 4">
    <name type="scientific">Salmonella enterica I</name>
    <dbReference type="NCBI Taxonomy" id="59201"/>
    <lineage>
        <taxon>Bacteria</taxon>
        <taxon>Pseudomonadati</taxon>
        <taxon>Pseudomonadota</taxon>
        <taxon>Gammaproteobacteria</taxon>
        <taxon>Enterobacterales</taxon>
        <taxon>Enterobacteriaceae</taxon>
        <taxon>Salmonella</taxon>
    </lineage>
</organism>
<accession>A0A2X5BFH5</accession>
<dbReference type="EMBL" id="LR134140">
    <property type="protein sequence ID" value="VDZ94723.1"/>
    <property type="molecule type" value="Genomic_DNA"/>
</dbReference>
<reference evidence="1 3" key="1">
    <citation type="submission" date="2018-06" db="EMBL/GenBank/DDBJ databases">
        <authorList>
            <consortium name="Pathogen Informatics"/>
            <person name="Doyle S."/>
        </authorList>
    </citation>
    <scope>NUCLEOTIDE SEQUENCE [LARGE SCALE GENOMIC DNA]</scope>
    <source>
        <strain evidence="1 3">NCTC5798</strain>
    </source>
</reference>
<dbReference type="Proteomes" id="UP000255534">
    <property type="component" value="Unassembled WGS sequence"/>
</dbReference>
<evidence type="ECO:0000313" key="1">
    <source>
        <dbReference type="EMBL" id="SUG69592.1"/>
    </source>
</evidence>
<sequence length="37" mass="4535">MPHLFQNNVGIFDNRASWMIFFFILKMGQCMYNFMNK</sequence>
<name>A0A2X5BFH5_SALET</name>
<evidence type="ECO:0000313" key="2">
    <source>
        <dbReference type="EMBL" id="VDZ94723.1"/>
    </source>
</evidence>
<reference evidence="2 4" key="2">
    <citation type="submission" date="2018-12" db="EMBL/GenBank/DDBJ databases">
        <authorList>
            <consortium name="Pathogen Informatics"/>
        </authorList>
    </citation>
    <scope>NUCLEOTIDE SEQUENCE [LARGE SCALE GENOMIC DNA]</scope>
    <source>
        <strain evidence="2 4">NCTC129</strain>
    </source>
</reference>
<proteinExistence type="predicted"/>
<evidence type="ECO:0000313" key="4">
    <source>
        <dbReference type="Proteomes" id="UP000282086"/>
    </source>
</evidence>
<dbReference type="AlphaFoldDB" id="A0A2X5BFH5"/>
<dbReference type="Proteomes" id="UP000282086">
    <property type="component" value="Chromosome"/>
</dbReference>